<evidence type="ECO:0000313" key="1">
    <source>
        <dbReference type="EMBL" id="KAJ8452009.1"/>
    </source>
</evidence>
<gene>
    <name evidence="1" type="ORF">Cgig2_016590</name>
</gene>
<dbReference type="EMBL" id="JAKOGI010000006">
    <property type="protein sequence ID" value="KAJ8452009.1"/>
    <property type="molecule type" value="Genomic_DNA"/>
</dbReference>
<name>A0A9Q1QS07_9CARY</name>
<dbReference type="AlphaFoldDB" id="A0A9Q1QS07"/>
<reference evidence="1" key="1">
    <citation type="submission" date="2022-04" db="EMBL/GenBank/DDBJ databases">
        <title>Carnegiea gigantea Genome sequencing and assembly v2.</title>
        <authorList>
            <person name="Copetti D."/>
            <person name="Sanderson M.J."/>
            <person name="Burquez A."/>
            <person name="Wojciechowski M.F."/>
        </authorList>
    </citation>
    <scope>NUCLEOTIDE SEQUENCE</scope>
    <source>
        <strain evidence="1">SGP5-SGP5p</strain>
        <tissue evidence="1">Aerial part</tissue>
    </source>
</reference>
<sequence length="154" mass="17361">MTSLDGTGELTVAKLSAMVLISRKKKSMWTPLTPTTVDGGKVKDSSTKPSKPCETRTAVNWVYQFKKSSGMASRTVTGFVMLGSESPRGDKWPEVSKKVEKEGCIWDWDYGTKSHVRIEAEGTENEIDARYNLETLAIDLMEERDENCRIERNY</sequence>
<protein>
    <submittedName>
        <fullName evidence="1">Uncharacterized protein</fullName>
    </submittedName>
</protein>
<dbReference type="Proteomes" id="UP001153076">
    <property type="component" value="Unassembled WGS sequence"/>
</dbReference>
<evidence type="ECO:0000313" key="2">
    <source>
        <dbReference type="Proteomes" id="UP001153076"/>
    </source>
</evidence>
<proteinExistence type="predicted"/>
<accession>A0A9Q1QS07</accession>
<keyword evidence="2" id="KW-1185">Reference proteome</keyword>
<organism evidence="1 2">
    <name type="scientific">Carnegiea gigantea</name>
    <dbReference type="NCBI Taxonomy" id="171969"/>
    <lineage>
        <taxon>Eukaryota</taxon>
        <taxon>Viridiplantae</taxon>
        <taxon>Streptophyta</taxon>
        <taxon>Embryophyta</taxon>
        <taxon>Tracheophyta</taxon>
        <taxon>Spermatophyta</taxon>
        <taxon>Magnoliopsida</taxon>
        <taxon>eudicotyledons</taxon>
        <taxon>Gunneridae</taxon>
        <taxon>Pentapetalae</taxon>
        <taxon>Caryophyllales</taxon>
        <taxon>Cactineae</taxon>
        <taxon>Cactaceae</taxon>
        <taxon>Cactoideae</taxon>
        <taxon>Echinocereeae</taxon>
        <taxon>Carnegiea</taxon>
    </lineage>
</organism>
<comment type="caution">
    <text evidence="1">The sequence shown here is derived from an EMBL/GenBank/DDBJ whole genome shotgun (WGS) entry which is preliminary data.</text>
</comment>